<dbReference type="GO" id="GO:0008270">
    <property type="term" value="F:zinc ion binding"/>
    <property type="evidence" value="ECO:0007669"/>
    <property type="project" value="UniProtKB-KW"/>
</dbReference>
<feature type="domain" description="RING-type" evidence="6">
    <location>
        <begin position="386"/>
        <end position="428"/>
    </location>
</feature>
<organism evidence="9 10">
    <name type="scientific">Kuraishia capsulata CBS 1993</name>
    <dbReference type="NCBI Taxonomy" id="1382522"/>
    <lineage>
        <taxon>Eukaryota</taxon>
        <taxon>Fungi</taxon>
        <taxon>Dikarya</taxon>
        <taxon>Ascomycota</taxon>
        <taxon>Saccharomycotina</taxon>
        <taxon>Pichiomycetes</taxon>
        <taxon>Pichiales</taxon>
        <taxon>Pichiaceae</taxon>
        <taxon>Kuraishia</taxon>
    </lineage>
</organism>
<dbReference type="InterPro" id="IPR037275">
    <property type="entry name" value="Znf_CTCHY_sf"/>
</dbReference>
<dbReference type="SUPFAM" id="SSF161245">
    <property type="entry name" value="Zinc hairpin stack"/>
    <property type="match status" value="1"/>
</dbReference>
<evidence type="ECO:0000259" key="7">
    <source>
        <dbReference type="PROSITE" id="PS51266"/>
    </source>
</evidence>
<dbReference type="OrthoDB" id="411372at2759"/>
<feature type="compositionally biased region" description="Basic and acidic residues" evidence="5">
    <location>
        <begin position="604"/>
        <end position="617"/>
    </location>
</feature>
<proteinExistence type="predicted"/>
<dbReference type="PANTHER" id="PTHR21319">
    <property type="entry name" value="RING FINGER AND CHY ZINC FINGER DOMAIN-CONTAINING PROTEIN 1"/>
    <property type="match status" value="1"/>
</dbReference>
<dbReference type="Gene3D" id="2.20.28.10">
    <property type="match status" value="1"/>
</dbReference>
<evidence type="ECO:0000313" key="9">
    <source>
        <dbReference type="EMBL" id="CDK27428.1"/>
    </source>
</evidence>
<dbReference type="RefSeq" id="XP_022459423.1">
    <property type="nucleotide sequence ID" value="XM_022601818.1"/>
</dbReference>
<reference evidence="9" key="2">
    <citation type="submission" date="2014-02" db="EMBL/GenBank/DDBJ databases">
        <title>Complete DNA sequence of /Kuraishia capsulata/ illustrates novel genomic features among budding yeasts (/Saccharomycotina/).</title>
        <authorList>
            <person name="Morales L."/>
            <person name="Noel B."/>
            <person name="Porcel B."/>
            <person name="Marcet-Houben M."/>
            <person name="Hullo M-F."/>
            <person name="Sacerdot C."/>
            <person name="Tekaia F."/>
            <person name="Leh-Louis V."/>
            <person name="Despons L."/>
            <person name="Khanna V."/>
            <person name="Aury J-M."/>
            <person name="Barbe V."/>
            <person name="Couloux A."/>
            <person name="Labadie K."/>
            <person name="Pelletier E."/>
            <person name="Souciet J-L."/>
            <person name="Boekhout T."/>
            <person name="Gabaldon T."/>
            <person name="Wincker P."/>
            <person name="Dujon B."/>
        </authorList>
    </citation>
    <scope>NUCLEOTIDE SEQUENCE</scope>
    <source>
        <strain evidence="9">CBS 1993</strain>
    </source>
</reference>
<accession>W6MMJ7</accession>
<evidence type="ECO:0000256" key="3">
    <source>
        <dbReference type="ARBA" id="ARBA00022833"/>
    </source>
</evidence>
<dbReference type="PANTHER" id="PTHR21319:SF0">
    <property type="entry name" value="AND RING FINGER DOMAIN PROTEIN, PUTATIVE (AFU_ORTHOLOGUE AFUA_1G08900)-RELATED"/>
    <property type="match status" value="1"/>
</dbReference>
<dbReference type="InterPro" id="IPR037274">
    <property type="entry name" value="Znf_CHY_sf"/>
</dbReference>
<name>W6MMJ7_9ASCO</name>
<keyword evidence="1" id="KW-0479">Metal-binding</keyword>
<dbReference type="PROSITE" id="PS51270">
    <property type="entry name" value="ZF_CTCHY"/>
    <property type="match status" value="1"/>
</dbReference>
<dbReference type="Gene3D" id="3.30.40.10">
    <property type="entry name" value="Zinc/RING finger domain, C3HC4 (zinc finger)"/>
    <property type="match status" value="1"/>
</dbReference>
<dbReference type="EMBL" id="HG793128">
    <property type="protein sequence ID" value="CDK27428.1"/>
    <property type="molecule type" value="Genomic_DNA"/>
</dbReference>
<evidence type="ECO:0000256" key="2">
    <source>
        <dbReference type="ARBA" id="ARBA00022771"/>
    </source>
</evidence>
<dbReference type="GO" id="GO:0061630">
    <property type="term" value="F:ubiquitin protein ligase activity"/>
    <property type="evidence" value="ECO:0007669"/>
    <property type="project" value="TreeGrafter"/>
</dbReference>
<dbReference type="Proteomes" id="UP000019384">
    <property type="component" value="Unassembled WGS sequence"/>
</dbReference>
<dbReference type="InterPro" id="IPR001841">
    <property type="entry name" value="Znf_RING"/>
</dbReference>
<dbReference type="GO" id="GO:0005634">
    <property type="term" value="C:nucleus"/>
    <property type="evidence" value="ECO:0007669"/>
    <property type="project" value="TreeGrafter"/>
</dbReference>
<sequence length="617" mass="69510">MSDSDDSDLTMDLEQVGKISLPTLESLKSLPMSAELLRDAARRNFASGSLAIDNYFSSRRELVQAFIDDLISGFSLQSAFDRIQPVTTKLSQVVNEAVHLPIEGEDDEKYHEPGGVRPVVIHEAGPIIESLVIPDEQPLLDRYAKLTLLEPGDFADQKVMRQKIKDILGLAELSGAQKSVLIQKLMTQSYYQKKKLEGQPIEAEIEDVAGDSGDSDTSSLFSSEDEAFNDDHRVRLTMMDKAPTQYADGILGCQHYQRNCKVECPICKRWFTCRFCHDAVVKDHALPRNQIRHVLCMFCSTPQRPAQYCINPDCGKILAEYYCDKCKLFDNDPVKDIYHCDDCGICRLGLGLNQDFFHCRNCDACISIELKEGGHRCIENSTHADCPICEEYMFNSTRTVCVMSCGHAIHQSCYDEYTQHSYKCPICSRTITNMETQFRVMDNEIDEQPLPPPFGNWKCIIKCIDCGGMSICKYHVLGLRCDNCKSYNTMQLKVIKPELGDDEDKVFKATNKGEGLGVIPNTLNTNFGYDQADLLASAVSVGKTDGSVDPEFKNEHDMIEDSYADDFMRIVENLERYSTIGDAFKDWLNTNKEVFSSLSLSNPKKSEKNENEKSNTS</sequence>
<dbReference type="Pfam" id="PF13639">
    <property type="entry name" value="zf-RING_2"/>
    <property type="match status" value="1"/>
</dbReference>
<feature type="domain" description="CHY-type" evidence="7">
    <location>
        <begin position="246"/>
        <end position="316"/>
    </location>
</feature>
<dbReference type="SMART" id="SM00184">
    <property type="entry name" value="RING"/>
    <property type="match status" value="1"/>
</dbReference>
<dbReference type="AlphaFoldDB" id="W6MMJ7"/>
<keyword evidence="2 4" id="KW-0863">Zinc-finger</keyword>
<dbReference type="Pfam" id="PF14599">
    <property type="entry name" value="zinc_ribbon_6"/>
    <property type="match status" value="1"/>
</dbReference>
<dbReference type="SUPFAM" id="SSF57850">
    <property type="entry name" value="RING/U-box"/>
    <property type="match status" value="1"/>
</dbReference>
<dbReference type="Pfam" id="PF05495">
    <property type="entry name" value="zf-CHY"/>
    <property type="match status" value="1"/>
</dbReference>
<dbReference type="SUPFAM" id="SSF161219">
    <property type="entry name" value="CHY zinc finger-like"/>
    <property type="match status" value="1"/>
</dbReference>
<feature type="region of interest" description="Disordered" evidence="5">
    <location>
        <begin position="598"/>
        <end position="617"/>
    </location>
</feature>
<evidence type="ECO:0000313" key="10">
    <source>
        <dbReference type="Proteomes" id="UP000019384"/>
    </source>
</evidence>
<keyword evidence="3" id="KW-0862">Zinc</keyword>
<dbReference type="InterPro" id="IPR008913">
    <property type="entry name" value="Znf_CHY"/>
</dbReference>
<dbReference type="PROSITE" id="PS50089">
    <property type="entry name" value="ZF_RING_2"/>
    <property type="match status" value="1"/>
</dbReference>
<dbReference type="InterPro" id="IPR017921">
    <property type="entry name" value="Znf_CTCHY"/>
</dbReference>
<dbReference type="GeneID" id="34520811"/>
<dbReference type="HOGENOM" id="CLU_013368_7_0_1"/>
<dbReference type="InterPro" id="IPR039512">
    <property type="entry name" value="RCHY1_zinc-ribbon"/>
</dbReference>
<evidence type="ECO:0000256" key="4">
    <source>
        <dbReference type="PROSITE-ProRule" id="PRU00601"/>
    </source>
</evidence>
<keyword evidence="10" id="KW-1185">Reference proteome</keyword>
<evidence type="ECO:0000256" key="5">
    <source>
        <dbReference type="SAM" id="MobiDB-lite"/>
    </source>
</evidence>
<dbReference type="GO" id="GO:0006511">
    <property type="term" value="P:ubiquitin-dependent protein catabolic process"/>
    <property type="evidence" value="ECO:0007669"/>
    <property type="project" value="TreeGrafter"/>
</dbReference>
<evidence type="ECO:0000256" key="1">
    <source>
        <dbReference type="ARBA" id="ARBA00022723"/>
    </source>
</evidence>
<evidence type="ECO:0000259" key="6">
    <source>
        <dbReference type="PROSITE" id="PS50089"/>
    </source>
</evidence>
<gene>
    <name evidence="9" type="ORF">KUCA_T00003406001</name>
</gene>
<dbReference type="InterPro" id="IPR013083">
    <property type="entry name" value="Znf_RING/FYVE/PHD"/>
</dbReference>
<dbReference type="GO" id="GO:0016567">
    <property type="term" value="P:protein ubiquitination"/>
    <property type="evidence" value="ECO:0007669"/>
    <property type="project" value="TreeGrafter"/>
</dbReference>
<evidence type="ECO:0000259" key="8">
    <source>
        <dbReference type="PROSITE" id="PS51270"/>
    </source>
</evidence>
<evidence type="ECO:0008006" key="11">
    <source>
        <dbReference type="Google" id="ProtNLM"/>
    </source>
</evidence>
<dbReference type="CDD" id="cd16464">
    <property type="entry name" value="RING-H2_Pirh2-like"/>
    <property type="match status" value="1"/>
</dbReference>
<protein>
    <recommendedName>
        <fullName evidence="11">RING-type domain-containing protein</fullName>
    </recommendedName>
</protein>
<dbReference type="PROSITE" id="PS51266">
    <property type="entry name" value="ZF_CHY"/>
    <property type="match status" value="1"/>
</dbReference>
<feature type="domain" description="CTCHY-type" evidence="8">
    <location>
        <begin position="318"/>
        <end position="385"/>
    </location>
</feature>
<reference evidence="9" key="1">
    <citation type="submission" date="2013-12" db="EMBL/GenBank/DDBJ databases">
        <authorList>
            <person name="Genoscope - CEA"/>
        </authorList>
    </citation>
    <scope>NUCLEOTIDE SEQUENCE</scope>
    <source>
        <strain evidence="9">CBS 1993</strain>
    </source>
</reference>
<dbReference type="STRING" id="1382522.W6MMJ7"/>